<feature type="transmembrane region" description="Helical" evidence="6">
    <location>
        <begin position="51"/>
        <end position="71"/>
    </location>
</feature>
<evidence type="ECO:0000256" key="6">
    <source>
        <dbReference type="SAM" id="Phobius"/>
    </source>
</evidence>
<dbReference type="PANTHER" id="PTHR33406">
    <property type="entry name" value="MEMBRANE PROTEIN MJ1562-RELATED"/>
    <property type="match status" value="1"/>
</dbReference>
<gene>
    <name evidence="8" type="ORF">GCM10022419_070770</name>
</gene>
<feature type="transmembrane region" description="Helical" evidence="6">
    <location>
        <begin position="342"/>
        <end position="366"/>
    </location>
</feature>
<feature type="domain" description="Membrane transport protein MMPL" evidence="7">
    <location>
        <begin position="81"/>
        <end position="371"/>
    </location>
</feature>
<proteinExistence type="predicted"/>
<feature type="transmembrane region" description="Helical" evidence="6">
    <location>
        <begin position="269"/>
        <end position="290"/>
    </location>
</feature>
<feature type="transmembrane region" description="Helical" evidence="6">
    <location>
        <begin position="220"/>
        <end position="249"/>
    </location>
</feature>
<feature type="transmembrane region" description="Helical" evidence="6">
    <location>
        <begin position="609"/>
        <end position="627"/>
    </location>
</feature>
<dbReference type="InterPro" id="IPR050545">
    <property type="entry name" value="Mycobact_MmpL"/>
</dbReference>
<dbReference type="Proteomes" id="UP001500630">
    <property type="component" value="Unassembled WGS sequence"/>
</dbReference>
<comment type="subcellular location">
    <subcellularLocation>
        <location evidence="1">Cell membrane</location>
        <topology evidence="1">Multi-pass membrane protein</topology>
    </subcellularLocation>
</comment>
<keyword evidence="4 6" id="KW-1133">Transmembrane helix</keyword>
<evidence type="ECO:0000256" key="5">
    <source>
        <dbReference type="ARBA" id="ARBA00023136"/>
    </source>
</evidence>
<dbReference type="RefSeq" id="WP_345568665.1">
    <property type="nucleotide sequence ID" value="NZ_BAABDQ010000018.1"/>
</dbReference>
<evidence type="ECO:0000256" key="1">
    <source>
        <dbReference type="ARBA" id="ARBA00004651"/>
    </source>
</evidence>
<evidence type="ECO:0000256" key="3">
    <source>
        <dbReference type="ARBA" id="ARBA00022692"/>
    </source>
</evidence>
<dbReference type="Pfam" id="PF03176">
    <property type="entry name" value="MMPL"/>
    <property type="match status" value="2"/>
</dbReference>
<dbReference type="Gene3D" id="1.20.1640.10">
    <property type="entry name" value="Multidrug efflux transporter AcrB transmembrane domain"/>
    <property type="match status" value="2"/>
</dbReference>
<evidence type="ECO:0000256" key="4">
    <source>
        <dbReference type="ARBA" id="ARBA00022989"/>
    </source>
</evidence>
<sequence>MPLGIAPGRYGRAGRAARGRSGRAVVAAGHPGDEACALGRLGRAMARRGRLVIAVWLLLAAASAALLPGLASRLAPPSMEVPGSESARAAAAIARGFPELGAEQMLLAFDSARLDSSAPPYQRALDATVRTLDARPDIGALLPLPAVERQHPHHVYVLAGVHGDELTRQGRLPGQLATAQQAAYRASAGQVTVTIIGLSRAFAQLAHTDMGDLRSMELRVVPLAVLLLVLGLGAVGAAAVPLLVGGAAILTGTGALTLAGALWHVDSTMLTFTVTVSLGLGLDYALLVLLRYRQARRAGRPPLDGAGHAVATAGSTVCWCALAIMITSGGLLLVGVPWAHSMALAGLLAAFVTMLAALTLTPALLLRLDARLEWGTLPWLRAGGMLPWLRAGGMPFWRRAAGLAARAAQPARPARLPVSVRGAGHLMRHPVRYALAATALLLVAALPVLDMRLGLHYDRDTLAGTDIGGALARLEADRVASLTSVALPHPAGGGPVDTSALTAALRNDDRVTLVSALDNGRDLTLVLIADRAAPDGAESAAFLRDVHALAARLLPAGQQVLAVGPAARLGDLSAGVLSGLWRVLGLVLLSSFVLLLITFRSLLIPLKAVVMNVLCLCATFGLLTLWFQHVRPVAADVNVLLPLIIFTIVFGLSLDYEVFLVHRIAEHYRQTGDNTAAVLHGLRHTARPITLAAAVMAMTFAGLMFTRRLDFQQAGFAVAVAIVIDATLIRMVLVPALMRLLGQRNWWLPRPLSRLLPPR</sequence>
<feature type="transmembrane region" description="Helical" evidence="6">
    <location>
        <begin position="689"/>
        <end position="709"/>
    </location>
</feature>
<keyword evidence="9" id="KW-1185">Reference proteome</keyword>
<accession>A0ABP6Y8T9</accession>
<feature type="transmembrane region" description="Helical" evidence="6">
    <location>
        <begin position="639"/>
        <end position="661"/>
    </location>
</feature>
<feature type="transmembrane region" description="Helical" evidence="6">
    <location>
        <begin position="310"/>
        <end position="336"/>
    </location>
</feature>
<protein>
    <submittedName>
        <fullName evidence="8">MMPL family transporter</fullName>
    </submittedName>
</protein>
<keyword evidence="3 6" id="KW-0812">Transmembrane</keyword>
<evidence type="ECO:0000256" key="2">
    <source>
        <dbReference type="ARBA" id="ARBA00022475"/>
    </source>
</evidence>
<evidence type="ECO:0000313" key="8">
    <source>
        <dbReference type="EMBL" id="GAA3579145.1"/>
    </source>
</evidence>
<dbReference type="InterPro" id="IPR004869">
    <property type="entry name" value="MMPL_dom"/>
</dbReference>
<name>A0ABP6Y8T9_9ACTN</name>
<dbReference type="EMBL" id="BAABDQ010000018">
    <property type="protein sequence ID" value="GAA3579145.1"/>
    <property type="molecule type" value="Genomic_DNA"/>
</dbReference>
<keyword evidence="2" id="KW-1003">Cell membrane</keyword>
<organism evidence="8 9">
    <name type="scientific">Nonomuraea rosea</name>
    <dbReference type="NCBI Taxonomy" id="638574"/>
    <lineage>
        <taxon>Bacteria</taxon>
        <taxon>Bacillati</taxon>
        <taxon>Actinomycetota</taxon>
        <taxon>Actinomycetes</taxon>
        <taxon>Streptosporangiales</taxon>
        <taxon>Streptosporangiaceae</taxon>
        <taxon>Nonomuraea</taxon>
    </lineage>
</organism>
<evidence type="ECO:0000259" key="7">
    <source>
        <dbReference type="Pfam" id="PF03176"/>
    </source>
</evidence>
<feature type="domain" description="Membrane transport protein MMPL" evidence="7">
    <location>
        <begin position="525"/>
        <end position="748"/>
    </location>
</feature>
<evidence type="ECO:0000313" key="9">
    <source>
        <dbReference type="Proteomes" id="UP001500630"/>
    </source>
</evidence>
<feature type="transmembrane region" description="Helical" evidence="6">
    <location>
        <begin position="431"/>
        <end position="449"/>
    </location>
</feature>
<comment type="caution">
    <text evidence="8">The sequence shown here is derived from an EMBL/GenBank/DDBJ whole genome shotgun (WGS) entry which is preliminary data.</text>
</comment>
<feature type="transmembrane region" description="Helical" evidence="6">
    <location>
        <begin position="715"/>
        <end position="741"/>
    </location>
</feature>
<feature type="transmembrane region" description="Helical" evidence="6">
    <location>
        <begin position="579"/>
        <end position="597"/>
    </location>
</feature>
<keyword evidence="5 6" id="KW-0472">Membrane</keyword>
<dbReference type="PANTHER" id="PTHR33406:SF13">
    <property type="entry name" value="MEMBRANE PROTEIN YDFJ"/>
    <property type="match status" value="1"/>
</dbReference>
<reference evidence="9" key="1">
    <citation type="journal article" date="2019" name="Int. J. Syst. Evol. Microbiol.">
        <title>The Global Catalogue of Microorganisms (GCM) 10K type strain sequencing project: providing services to taxonomists for standard genome sequencing and annotation.</title>
        <authorList>
            <consortium name="The Broad Institute Genomics Platform"/>
            <consortium name="The Broad Institute Genome Sequencing Center for Infectious Disease"/>
            <person name="Wu L."/>
            <person name="Ma J."/>
        </authorList>
    </citation>
    <scope>NUCLEOTIDE SEQUENCE [LARGE SCALE GENOMIC DNA]</scope>
    <source>
        <strain evidence="9">JCM 17326</strain>
    </source>
</reference>
<dbReference type="SUPFAM" id="SSF82866">
    <property type="entry name" value="Multidrug efflux transporter AcrB transmembrane domain"/>
    <property type="match status" value="2"/>
</dbReference>